<comment type="subcellular location">
    <subcellularLocation>
        <location evidence="1">Cell membrane</location>
        <topology evidence="1">Multi-pass membrane protein</topology>
    </subcellularLocation>
</comment>
<evidence type="ECO:0000256" key="5">
    <source>
        <dbReference type="ARBA" id="ARBA00022475"/>
    </source>
</evidence>
<dbReference type="SFLD" id="SFLDS00052">
    <property type="entry name" value="Ferric_Reductase_Domain"/>
    <property type="match status" value="1"/>
</dbReference>
<feature type="transmembrane region" description="Helical" evidence="13">
    <location>
        <begin position="69"/>
        <end position="89"/>
    </location>
</feature>
<sequence>MGGIPWLDQPVTLHSSRADTCKLTPEQCDYRSGHWRYWYQADRVYAFNTVCFFVAAIAVCAVAFWMASLLAAGSVFFMAMTLGPQPYYWPNTTTLSFGGSPPVATRTGWMALACLPFLVILPTRANMIAALTGTSRERLIVFHNWIAWAMFVLALIHTFPFIVYHHWKGDMAMQWQTSVEYWTGALAIVAQAYLTFMSVPWIRKRFYEFFKATHYVAALVFVVFFFLHCDFRLSSWDYFIATGVLYSLSWLYNRIRTYFEHGLNHRAWLSLVSETTVKVVVPTDTTWTPGQHIFARFLNLGLHSLAIHPFTICSVPSRTAKAPSRIVFYVKARRGFTRRLASLVASKPGASIPVLLDGPHGGIKHRQLCTYDRSLIVAGGSGAGLTLGFVMEHILGLAFWGQGASRPRRSMRVVLATRDVRLVEYYRDALTDFLEEYGFAFPVDAVDISIYLTGSSSKREKKTSSERPGLEAYSSEIELGNMVASAKPYTLSHASSPPAVPIRLFSGRPDIRLIAQEATLEQGVDLGMVVCGPAGMVRDVQDEAAAAQLRIMAAKPGAREVYLHSEMFSW</sequence>
<comment type="similarity">
    <text evidence="2">Belongs to the ferric reductase (FRE) family.</text>
</comment>
<dbReference type="GO" id="GO:0006879">
    <property type="term" value="P:intracellular iron ion homeostasis"/>
    <property type="evidence" value="ECO:0007669"/>
    <property type="project" value="TreeGrafter"/>
</dbReference>
<evidence type="ECO:0000256" key="6">
    <source>
        <dbReference type="ARBA" id="ARBA00022692"/>
    </source>
</evidence>
<dbReference type="InterPro" id="IPR051410">
    <property type="entry name" value="Ferric/Cupric_Reductase"/>
</dbReference>
<dbReference type="EMBL" id="JAQQPM010000005">
    <property type="protein sequence ID" value="KAK2071653.1"/>
    <property type="molecule type" value="Genomic_DNA"/>
</dbReference>
<organism evidence="15 16">
    <name type="scientific">Phyllachora maydis</name>
    <dbReference type="NCBI Taxonomy" id="1825666"/>
    <lineage>
        <taxon>Eukaryota</taxon>
        <taxon>Fungi</taxon>
        <taxon>Dikarya</taxon>
        <taxon>Ascomycota</taxon>
        <taxon>Pezizomycotina</taxon>
        <taxon>Sordariomycetes</taxon>
        <taxon>Sordariomycetidae</taxon>
        <taxon>Phyllachorales</taxon>
        <taxon>Phyllachoraceae</taxon>
        <taxon>Phyllachora</taxon>
    </lineage>
</organism>
<evidence type="ECO:0000313" key="15">
    <source>
        <dbReference type="EMBL" id="KAK2071653.1"/>
    </source>
</evidence>
<evidence type="ECO:0000256" key="2">
    <source>
        <dbReference type="ARBA" id="ARBA00006278"/>
    </source>
</evidence>
<keyword evidence="8 13" id="KW-1133">Transmembrane helix</keyword>
<dbReference type="GO" id="GO:0052851">
    <property type="term" value="F:ferric-chelate reductase (NADPH) activity"/>
    <property type="evidence" value="ECO:0007669"/>
    <property type="project" value="UniProtKB-EC"/>
</dbReference>
<keyword evidence="16" id="KW-1185">Reference proteome</keyword>
<feature type="transmembrane region" description="Helical" evidence="13">
    <location>
        <begin position="109"/>
        <end position="133"/>
    </location>
</feature>
<evidence type="ECO:0000256" key="7">
    <source>
        <dbReference type="ARBA" id="ARBA00022982"/>
    </source>
</evidence>
<dbReference type="GO" id="GO:0015677">
    <property type="term" value="P:copper ion import"/>
    <property type="evidence" value="ECO:0007669"/>
    <property type="project" value="TreeGrafter"/>
</dbReference>
<dbReference type="InterPro" id="IPR017927">
    <property type="entry name" value="FAD-bd_FR_type"/>
</dbReference>
<dbReference type="InterPro" id="IPR039261">
    <property type="entry name" value="FNR_nucleotide-bd"/>
</dbReference>
<keyword evidence="9" id="KW-0560">Oxidoreductase</keyword>
<evidence type="ECO:0000256" key="12">
    <source>
        <dbReference type="ARBA" id="ARBA00048483"/>
    </source>
</evidence>
<evidence type="ECO:0000256" key="3">
    <source>
        <dbReference type="ARBA" id="ARBA00012668"/>
    </source>
</evidence>
<evidence type="ECO:0000256" key="10">
    <source>
        <dbReference type="ARBA" id="ARBA00023065"/>
    </source>
</evidence>
<reference evidence="15" key="1">
    <citation type="journal article" date="2023" name="Mol. Plant Microbe Interact.">
        <title>Elucidating the Obligate Nature and Biological Capacity of an Invasive Fungal Corn Pathogen.</title>
        <authorList>
            <person name="MacCready J.S."/>
            <person name="Roggenkamp E.M."/>
            <person name="Gdanetz K."/>
            <person name="Chilvers M.I."/>
        </authorList>
    </citation>
    <scope>NUCLEOTIDE SEQUENCE</scope>
    <source>
        <strain evidence="15">PM02</strain>
    </source>
</reference>
<keyword evidence="7" id="KW-0249">Electron transport</keyword>
<comment type="caution">
    <text evidence="15">The sequence shown here is derived from an EMBL/GenBank/DDBJ whole genome shotgun (WGS) entry which is preliminary data.</text>
</comment>
<proteinExistence type="inferred from homology"/>
<dbReference type="SFLD" id="SFLDG01168">
    <property type="entry name" value="Ferric_reductase_subgroup_(FRE"/>
    <property type="match status" value="1"/>
</dbReference>
<dbReference type="InterPro" id="IPR013130">
    <property type="entry name" value="Fe3_Rdtase_TM_dom"/>
</dbReference>
<dbReference type="GO" id="GO:0006826">
    <property type="term" value="P:iron ion transport"/>
    <property type="evidence" value="ECO:0007669"/>
    <property type="project" value="TreeGrafter"/>
</dbReference>
<accession>A0AAD9I633</accession>
<dbReference type="AlphaFoldDB" id="A0AAD9I633"/>
<evidence type="ECO:0000313" key="16">
    <source>
        <dbReference type="Proteomes" id="UP001217918"/>
    </source>
</evidence>
<dbReference type="PANTHER" id="PTHR32361">
    <property type="entry name" value="FERRIC/CUPRIC REDUCTASE TRANSMEMBRANE COMPONENT"/>
    <property type="match status" value="1"/>
</dbReference>
<protein>
    <recommendedName>
        <fullName evidence="3">ferric-chelate reductase (NADPH)</fullName>
        <ecNumber evidence="3">1.16.1.9</ecNumber>
    </recommendedName>
</protein>
<keyword evidence="10" id="KW-0406">Ion transport</keyword>
<gene>
    <name evidence="15" type="ORF">P8C59_006059</name>
</gene>
<dbReference type="SUPFAM" id="SSF63380">
    <property type="entry name" value="Riboflavin synthase domain-like"/>
    <property type="match status" value="1"/>
</dbReference>
<dbReference type="Pfam" id="PF08022">
    <property type="entry name" value="FAD_binding_8"/>
    <property type="match status" value="1"/>
</dbReference>
<name>A0AAD9I633_9PEZI</name>
<evidence type="ECO:0000256" key="11">
    <source>
        <dbReference type="ARBA" id="ARBA00023136"/>
    </source>
</evidence>
<feature type="domain" description="FAD-binding FR-type" evidence="14">
    <location>
        <begin position="256"/>
        <end position="366"/>
    </location>
</feature>
<keyword evidence="4" id="KW-0813">Transport</keyword>
<keyword evidence="5" id="KW-1003">Cell membrane</keyword>
<dbReference type="EC" id="1.16.1.9" evidence="3"/>
<dbReference type="PANTHER" id="PTHR32361:SF23">
    <property type="entry name" value="FERRIC-CHELATE REDUCTASE"/>
    <property type="match status" value="1"/>
</dbReference>
<feature type="transmembrane region" description="Helical" evidence="13">
    <location>
        <begin position="375"/>
        <end position="400"/>
    </location>
</feature>
<evidence type="ECO:0000256" key="1">
    <source>
        <dbReference type="ARBA" id="ARBA00004651"/>
    </source>
</evidence>
<dbReference type="PROSITE" id="PS51384">
    <property type="entry name" value="FAD_FR"/>
    <property type="match status" value="1"/>
</dbReference>
<keyword evidence="11 13" id="KW-0472">Membrane</keyword>
<feature type="transmembrane region" description="Helical" evidence="13">
    <location>
        <begin position="233"/>
        <end position="252"/>
    </location>
</feature>
<dbReference type="CDD" id="cd06186">
    <property type="entry name" value="NOX_Duox_like_FAD_NADP"/>
    <property type="match status" value="1"/>
</dbReference>
<feature type="transmembrane region" description="Helical" evidence="13">
    <location>
        <begin position="179"/>
        <end position="202"/>
    </location>
</feature>
<dbReference type="InterPro" id="IPR017938">
    <property type="entry name" value="Riboflavin_synthase-like_b-brl"/>
</dbReference>
<keyword evidence="6 13" id="KW-0812">Transmembrane</keyword>
<feature type="transmembrane region" description="Helical" evidence="13">
    <location>
        <begin position="145"/>
        <end position="167"/>
    </location>
</feature>
<dbReference type="Pfam" id="PF08030">
    <property type="entry name" value="NAD_binding_6"/>
    <property type="match status" value="1"/>
</dbReference>
<dbReference type="Proteomes" id="UP001217918">
    <property type="component" value="Unassembled WGS sequence"/>
</dbReference>
<feature type="transmembrane region" description="Helical" evidence="13">
    <location>
        <begin position="209"/>
        <end position="227"/>
    </location>
</feature>
<evidence type="ECO:0000256" key="8">
    <source>
        <dbReference type="ARBA" id="ARBA00022989"/>
    </source>
</evidence>
<dbReference type="InterPro" id="IPR013112">
    <property type="entry name" value="FAD-bd_8"/>
</dbReference>
<evidence type="ECO:0000259" key="14">
    <source>
        <dbReference type="PROSITE" id="PS51384"/>
    </source>
</evidence>
<dbReference type="GO" id="GO:0005886">
    <property type="term" value="C:plasma membrane"/>
    <property type="evidence" value="ECO:0007669"/>
    <property type="project" value="UniProtKB-SubCell"/>
</dbReference>
<evidence type="ECO:0000256" key="13">
    <source>
        <dbReference type="SAM" id="Phobius"/>
    </source>
</evidence>
<feature type="transmembrane region" description="Helical" evidence="13">
    <location>
        <begin position="44"/>
        <end position="64"/>
    </location>
</feature>
<dbReference type="InterPro" id="IPR013121">
    <property type="entry name" value="Fe_red_NAD-bd_6"/>
</dbReference>
<evidence type="ECO:0000256" key="9">
    <source>
        <dbReference type="ARBA" id="ARBA00023002"/>
    </source>
</evidence>
<comment type="catalytic activity">
    <reaction evidence="12">
        <text>2 a Fe(II)-siderophore + NADP(+) + H(+) = 2 a Fe(III)-siderophore + NADPH</text>
        <dbReference type="Rhea" id="RHEA:28795"/>
        <dbReference type="Rhea" id="RHEA-COMP:11342"/>
        <dbReference type="Rhea" id="RHEA-COMP:11344"/>
        <dbReference type="ChEBI" id="CHEBI:15378"/>
        <dbReference type="ChEBI" id="CHEBI:29033"/>
        <dbReference type="ChEBI" id="CHEBI:29034"/>
        <dbReference type="ChEBI" id="CHEBI:57783"/>
        <dbReference type="ChEBI" id="CHEBI:58349"/>
        <dbReference type="EC" id="1.16.1.9"/>
    </reaction>
</comment>
<evidence type="ECO:0000256" key="4">
    <source>
        <dbReference type="ARBA" id="ARBA00022448"/>
    </source>
</evidence>
<dbReference type="Gene3D" id="3.40.50.80">
    <property type="entry name" value="Nucleotide-binding domain of ferredoxin-NADP reductase (FNR) module"/>
    <property type="match status" value="1"/>
</dbReference>
<dbReference type="Pfam" id="PF01794">
    <property type="entry name" value="Ferric_reduct"/>
    <property type="match status" value="1"/>
</dbReference>